<dbReference type="AlphaFoldDB" id="A0A4R5F5Z9"/>
<name>A0A4R5F5Z9_9FLAO</name>
<evidence type="ECO:0000313" key="2">
    <source>
        <dbReference type="Proteomes" id="UP000294814"/>
    </source>
</evidence>
<organism evidence="1 2">
    <name type="scientific">Flavobacterium rhamnosiphilum</name>
    <dbReference type="NCBI Taxonomy" id="2541724"/>
    <lineage>
        <taxon>Bacteria</taxon>
        <taxon>Pseudomonadati</taxon>
        <taxon>Bacteroidota</taxon>
        <taxon>Flavobacteriia</taxon>
        <taxon>Flavobacteriales</taxon>
        <taxon>Flavobacteriaceae</taxon>
        <taxon>Flavobacterium</taxon>
    </lineage>
</organism>
<dbReference type="OrthoDB" id="1377040at2"/>
<sequence length="150" mass="17776">MKNILLTIITFTLNTINAQNIDKIKKSDTLYVYFEKDHKQYHKVDINPENKRKTENYYYIFYGKTIADNGYVVFGRTEFSETRKEKKSFLKLNKDTIITFEFLTQFDLIQAINIINPNRKTIFLIDKKDMKCGKILLKEVRAASTLQLED</sequence>
<reference evidence="1 2" key="1">
    <citation type="submission" date="2019-03" db="EMBL/GenBank/DDBJ databases">
        <title>Novel species of Flavobacterium.</title>
        <authorList>
            <person name="Liu Q."/>
            <person name="Xin Y.-H."/>
        </authorList>
    </citation>
    <scope>NUCLEOTIDE SEQUENCE [LARGE SCALE GENOMIC DNA]</scope>
    <source>
        <strain evidence="1 2">LB3P52</strain>
    </source>
</reference>
<dbReference type="Proteomes" id="UP000294814">
    <property type="component" value="Unassembled WGS sequence"/>
</dbReference>
<keyword evidence="2" id="KW-1185">Reference proteome</keyword>
<dbReference type="RefSeq" id="WP_131916684.1">
    <property type="nucleotide sequence ID" value="NZ_SMLG01000008.1"/>
</dbReference>
<comment type="caution">
    <text evidence="1">The sequence shown here is derived from an EMBL/GenBank/DDBJ whole genome shotgun (WGS) entry which is preliminary data.</text>
</comment>
<gene>
    <name evidence="1" type="ORF">E0I26_11835</name>
</gene>
<accession>A0A4R5F5Z9</accession>
<evidence type="ECO:0000313" key="1">
    <source>
        <dbReference type="EMBL" id="TDE43295.1"/>
    </source>
</evidence>
<dbReference type="EMBL" id="SMLG01000008">
    <property type="protein sequence ID" value="TDE43295.1"/>
    <property type="molecule type" value="Genomic_DNA"/>
</dbReference>
<protein>
    <submittedName>
        <fullName evidence="1">Uncharacterized protein</fullName>
    </submittedName>
</protein>
<proteinExistence type="predicted"/>